<proteinExistence type="predicted"/>
<dbReference type="EMBL" id="QSFX01000011">
    <property type="protein sequence ID" value="RHA89282.1"/>
    <property type="molecule type" value="Genomic_DNA"/>
</dbReference>
<evidence type="ECO:0000313" key="2">
    <source>
        <dbReference type="EMBL" id="RHA89282.1"/>
    </source>
</evidence>
<name>A0A413TWE0_9FIRM</name>
<dbReference type="Proteomes" id="UP000283492">
    <property type="component" value="Unassembled WGS sequence"/>
</dbReference>
<reference evidence="2 3" key="1">
    <citation type="submission" date="2018-08" db="EMBL/GenBank/DDBJ databases">
        <title>A genome reference for cultivated species of the human gut microbiota.</title>
        <authorList>
            <person name="Zou Y."/>
            <person name="Xue W."/>
            <person name="Luo G."/>
        </authorList>
    </citation>
    <scope>NUCLEOTIDE SEQUENCE [LARGE SCALE GENOMIC DNA]</scope>
    <source>
        <strain evidence="2 3">AM42-1AC</strain>
    </source>
</reference>
<organism evidence="2 3">
    <name type="scientific">Roseburia inulinivorans</name>
    <dbReference type="NCBI Taxonomy" id="360807"/>
    <lineage>
        <taxon>Bacteria</taxon>
        <taxon>Bacillati</taxon>
        <taxon>Bacillota</taxon>
        <taxon>Clostridia</taxon>
        <taxon>Lachnospirales</taxon>
        <taxon>Lachnospiraceae</taxon>
        <taxon>Roseburia</taxon>
    </lineage>
</organism>
<keyword evidence="1" id="KW-0812">Transmembrane</keyword>
<feature type="transmembrane region" description="Helical" evidence="1">
    <location>
        <begin position="21"/>
        <end position="42"/>
    </location>
</feature>
<comment type="caution">
    <text evidence="2">The sequence shown here is derived from an EMBL/GenBank/DDBJ whole genome shotgun (WGS) entry which is preliminary data.</text>
</comment>
<sequence length="231" mass="26179">MGTPHKKIVKIYVSELVQVHVSATLIGCVIGSSIYIVVANVLQIEERYVPVQIYLICVLIGILLNSYTIGSNLYKLFRGNIVEKIRNGNDYIKTNKINVKGVLVRICIAAILVILMQYISVTSTVWQIVELSKICNILAGMILFDPIARGVYQLLYYMTKFMKSKDAFLSVVMSKSYFRKVKITCMFLILSCTLFVGLHSLFRMVRVSGENIVDKNIGYAYVLDKKLKLRT</sequence>
<feature type="transmembrane region" description="Helical" evidence="1">
    <location>
        <begin position="102"/>
        <end position="119"/>
    </location>
</feature>
<gene>
    <name evidence="2" type="ORF">DW914_07670</name>
</gene>
<keyword evidence="1" id="KW-0472">Membrane</keyword>
<keyword evidence="1" id="KW-1133">Transmembrane helix</keyword>
<feature type="transmembrane region" description="Helical" evidence="1">
    <location>
        <begin position="183"/>
        <end position="202"/>
    </location>
</feature>
<dbReference type="AlphaFoldDB" id="A0A413TWE0"/>
<evidence type="ECO:0000313" key="3">
    <source>
        <dbReference type="Proteomes" id="UP000283492"/>
    </source>
</evidence>
<feature type="transmembrane region" description="Helical" evidence="1">
    <location>
        <begin position="131"/>
        <end position="155"/>
    </location>
</feature>
<accession>A0A413TWE0</accession>
<feature type="transmembrane region" description="Helical" evidence="1">
    <location>
        <begin position="48"/>
        <end position="68"/>
    </location>
</feature>
<protein>
    <submittedName>
        <fullName evidence="2">Uncharacterized protein</fullName>
    </submittedName>
</protein>
<dbReference type="PROSITE" id="PS51257">
    <property type="entry name" value="PROKAR_LIPOPROTEIN"/>
    <property type="match status" value="1"/>
</dbReference>
<dbReference type="RefSeq" id="WP_118581118.1">
    <property type="nucleotide sequence ID" value="NZ_CABJFX010000011.1"/>
</dbReference>
<evidence type="ECO:0000256" key="1">
    <source>
        <dbReference type="SAM" id="Phobius"/>
    </source>
</evidence>